<keyword evidence="7" id="KW-0333">Golgi apparatus</keyword>
<comment type="subcellular location">
    <subcellularLocation>
        <location evidence="1">Golgi apparatus membrane</location>
        <topology evidence="1">Single-pass type II membrane protein</topology>
    </subcellularLocation>
</comment>
<evidence type="ECO:0000256" key="9">
    <source>
        <dbReference type="ARBA" id="ARBA00038876"/>
    </source>
</evidence>
<dbReference type="GO" id="GO:0000139">
    <property type="term" value="C:Golgi membrane"/>
    <property type="evidence" value="ECO:0007669"/>
    <property type="project" value="UniProtKB-SubCell"/>
</dbReference>
<dbReference type="Gene3D" id="3.20.20.80">
    <property type="entry name" value="Glycosidases"/>
    <property type="match status" value="1"/>
</dbReference>
<dbReference type="OrthoDB" id="406152at2759"/>
<dbReference type="GO" id="GO:0004569">
    <property type="term" value="F:glycoprotein endo-alpha-1,2-mannosidase activity"/>
    <property type="evidence" value="ECO:0007669"/>
    <property type="project" value="UniProtKB-EC"/>
</dbReference>
<comment type="similarity">
    <text evidence="2">Belongs to the glycosyl hydrolase 99 family.</text>
</comment>
<dbReference type="EC" id="3.2.1.130" evidence="9"/>
<sequence length="493" mass="55728">MTEHKISSTSASHVNEILQRSLVSACKSKVVAILLAYQTREIIMMSSVFCQRGTLNEDNILETPLPVKIDSNIPSCKGAHSVKNQTCAHEASDLPDAFGLEVIPHANRMEKSQNQLQADNATPDTDTKEVNMNAETLLEKYSVPNYNFHTFYYTWYGNPQFDGKYLHWDHPLLPHWDSKVAAAFPKGRHSPPDDIGANFYPALGAYSSRDPTVIDAHMRQMRMAAIGVLAISWYPPGMKDDNGEATDDIVPLILDAAHKYQIRVTFHIEPFKGRDEKTMFDCVKYIVEKYGEHPAFFRYKTKTGKTLPLYYIYDSYLLSPENWARLLNPNAKTSIRNTPYDGIFLALLVEEKHKRAILSSGFDGMYTYFATNGFTYGSSYRNWKSIKAFCDASSLIFVPSVGPGYIDTNIRPWNSQNTRNRIKGRYYETALSAAAEAGAQVVSITSFNEWHEGTQIEMAVPKAGHTAYLDYLPHKPGNYLQITRKWADTFSGE</sequence>
<evidence type="ECO:0000256" key="10">
    <source>
        <dbReference type="ARBA" id="ARBA00039288"/>
    </source>
</evidence>
<dbReference type="CDD" id="cd11574">
    <property type="entry name" value="GH99"/>
    <property type="match status" value="1"/>
</dbReference>
<organism evidence="12 13">
    <name type="scientific">Clupea harengus</name>
    <name type="common">Atlantic herring</name>
    <dbReference type="NCBI Taxonomy" id="7950"/>
    <lineage>
        <taxon>Eukaryota</taxon>
        <taxon>Metazoa</taxon>
        <taxon>Chordata</taxon>
        <taxon>Craniata</taxon>
        <taxon>Vertebrata</taxon>
        <taxon>Euteleostomi</taxon>
        <taxon>Actinopterygii</taxon>
        <taxon>Neopterygii</taxon>
        <taxon>Teleostei</taxon>
        <taxon>Clupei</taxon>
        <taxon>Clupeiformes</taxon>
        <taxon>Clupeoidei</taxon>
        <taxon>Clupeidae</taxon>
        <taxon>Clupea</taxon>
    </lineage>
</organism>
<dbReference type="GeneID" id="105908253"/>
<keyword evidence="12" id="KW-1185">Reference proteome</keyword>
<proteinExistence type="inferred from homology"/>
<evidence type="ECO:0000256" key="5">
    <source>
        <dbReference type="ARBA" id="ARBA00022968"/>
    </source>
</evidence>
<evidence type="ECO:0000256" key="3">
    <source>
        <dbReference type="ARBA" id="ARBA00022692"/>
    </source>
</evidence>
<evidence type="ECO:0000313" key="12">
    <source>
        <dbReference type="Proteomes" id="UP000515152"/>
    </source>
</evidence>
<evidence type="ECO:0000313" key="13">
    <source>
        <dbReference type="RefSeq" id="XP_031436111.1"/>
    </source>
</evidence>
<dbReference type="FunFam" id="3.20.20.80:FF:000019">
    <property type="entry name" value="glycoprotein endo-alpha-1,2-mannosidase"/>
    <property type="match status" value="1"/>
</dbReference>
<evidence type="ECO:0000256" key="1">
    <source>
        <dbReference type="ARBA" id="ARBA00004323"/>
    </source>
</evidence>
<keyword evidence="3" id="KW-0812">Transmembrane</keyword>
<gene>
    <name evidence="13" type="primary">manea</name>
</gene>
<dbReference type="InterPro" id="IPR026071">
    <property type="entry name" value="Glyco_Hydrolase_99"/>
</dbReference>
<name>A0A6P8GFS6_CLUHA</name>
<evidence type="ECO:0000256" key="8">
    <source>
        <dbReference type="ARBA" id="ARBA00023136"/>
    </source>
</evidence>
<keyword evidence="4" id="KW-0378">Hydrolase</keyword>
<keyword evidence="8" id="KW-0472">Membrane</keyword>
<reference evidence="13" key="1">
    <citation type="submission" date="2025-08" db="UniProtKB">
        <authorList>
            <consortium name="RefSeq"/>
        </authorList>
    </citation>
    <scope>IDENTIFICATION</scope>
</reference>
<dbReference type="CTD" id="79694"/>
<evidence type="ECO:0000256" key="4">
    <source>
        <dbReference type="ARBA" id="ARBA00022801"/>
    </source>
</evidence>
<evidence type="ECO:0000256" key="6">
    <source>
        <dbReference type="ARBA" id="ARBA00022989"/>
    </source>
</evidence>
<dbReference type="RefSeq" id="XP_031436111.1">
    <property type="nucleotide sequence ID" value="XM_031580251.2"/>
</dbReference>
<dbReference type="PANTHER" id="PTHR13572">
    <property type="entry name" value="ENDO-ALPHA-1,2-MANNOSIDASE"/>
    <property type="match status" value="1"/>
</dbReference>
<comment type="catalytic activity">
    <reaction evidence="11">
        <text>N-{alpha-Glc-(1-&gt;3)-alpha-Man-(1-&gt;2)-alpha-Man-(1-&gt;2)-alpha-Man-(1-&gt;3)-[alpha-Man-(1-&gt;2)-alpha-Man-(1-&gt;3)-[alpha-Man-(1-&gt;2)-alpha-Man-(1-&gt;6)]-alpha-Man-(1-&gt;6)]-beta-Man-(1-&gt;4)-beta-GlcNAc-(1-&gt;4)-beta-GlcNAc}-L-asparaginyl-[protein] + H2O = alpha-D-glucosyl-(1-&gt;3)-D-mannopyranose + N(4)-{alpha-D-Man-(1-&gt;2)-alpha-D-Man-(1-&gt;3)-[alpha-D-Man-(1-&gt;2)-alpha-D-Man-(1-&gt;3)-[alpha-D-Man-(1-&gt;2)-alpha-D-Man-(1-&gt;6)]-alpha-D-Man-(1-&gt;6)]-beta-D-Man-(1-&gt;4)-beta-D-GlaNAc-(1-&gt;4)-beta-D-GlcNAc}-L-asparaginyl-[protein] (N-glucan mannose isomer 8A1,2,3B1,2)</text>
        <dbReference type="Rhea" id="RHEA:54824"/>
        <dbReference type="Rhea" id="RHEA-COMP:14010"/>
        <dbReference type="Rhea" id="RHEA-COMP:14011"/>
        <dbReference type="ChEBI" id="CHEBI:15377"/>
        <dbReference type="ChEBI" id="CHEBI:52996"/>
        <dbReference type="ChEBI" id="CHEBI:59080"/>
        <dbReference type="ChEBI" id="CHEBI:60627"/>
        <dbReference type="EC" id="3.2.1.130"/>
    </reaction>
</comment>
<dbReference type="PANTHER" id="PTHR13572:SF1">
    <property type="entry name" value="GLYCOPROTEIN ENDO-ALPHA-1,2-MANNOSIDASE"/>
    <property type="match status" value="1"/>
</dbReference>
<protein>
    <recommendedName>
        <fullName evidence="10">Glycoprotein endo-alpha-1,2-mannosidase</fullName>
        <ecNumber evidence="9">3.2.1.130</ecNumber>
    </recommendedName>
</protein>
<dbReference type="Pfam" id="PF16317">
    <property type="entry name" value="Glyco_hydro_99"/>
    <property type="match status" value="1"/>
</dbReference>
<dbReference type="AlphaFoldDB" id="A0A6P8GFS6"/>
<dbReference type="Proteomes" id="UP000515152">
    <property type="component" value="Chromosome 14"/>
</dbReference>
<keyword evidence="5" id="KW-0735">Signal-anchor</keyword>
<evidence type="ECO:0000256" key="11">
    <source>
        <dbReference type="ARBA" id="ARBA00049330"/>
    </source>
</evidence>
<evidence type="ECO:0000256" key="7">
    <source>
        <dbReference type="ARBA" id="ARBA00023034"/>
    </source>
</evidence>
<evidence type="ECO:0000256" key="2">
    <source>
        <dbReference type="ARBA" id="ARBA00009559"/>
    </source>
</evidence>
<accession>A0A6P8GFS6</accession>
<keyword evidence="6" id="KW-1133">Transmembrane helix</keyword>